<dbReference type="InterPro" id="IPR054127">
    <property type="entry name" value="Pcf11_C"/>
</dbReference>
<feature type="compositionally biased region" description="Polar residues" evidence="1">
    <location>
        <begin position="288"/>
        <end position="297"/>
    </location>
</feature>
<protein>
    <recommendedName>
        <fullName evidence="2">Pcf11 C-terminal domain-containing protein</fullName>
    </recommendedName>
</protein>
<sequence>MAPRPELLAEVQRELDALSKQPSDMRSAHTTPAPAPVPAPAMAPAAPAPTESAPSASELIANLMKAGLLPSASTPAPPTPAAPQAASPPRLSQDRQYTDYILSLDLRLTTYDLSRPPPEVELVIKENLPLPCRQCANRYPDTKAGKNGLDLHLDWHFSQNRRSRASIARGQSRSWFDPVPRWIRSGFDDVSDHAYGDDAGAGITPGQEQALREKFASTYVVVPEDPEVAAMPCRICKEKFQSEWSEDLEEWIWKNAMALDNAYVHASCHYSAKTMSESVKEEPVQASALPTESTTVAPDTAESDAPAPLDNSTTETVKTEEATLKRKASPPDTPPHKKLASEETIKPQEE</sequence>
<evidence type="ECO:0000313" key="3">
    <source>
        <dbReference type="EMBL" id="WFD45591.1"/>
    </source>
</evidence>
<dbReference type="EMBL" id="CP046234">
    <property type="protein sequence ID" value="WFD45591.1"/>
    <property type="molecule type" value="Genomic_DNA"/>
</dbReference>
<feature type="compositionally biased region" description="Basic and acidic residues" evidence="1">
    <location>
        <begin position="339"/>
        <end position="350"/>
    </location>
</feature>
<evidence type="ECO:0000259" key="2">
    <source>
        <dbReference type="Pfam" id="PF21936"/>
    </source>
</evidence>
<accession>A0ABY8EIW2</accession>
<proteinExistence type="predicted"/>
<feature type="domain" description="Pcf11 C-terminal" evidence="2">
    <location>
        <begin position="219"/>
        <end position="270"/>
    </location>
</feature>
<keyword evidence="4" id="KW-1185">Reference proteome</keyword>
<feature type="compositionally biased region" description="Low complexity" evidence="1">
    <location>
        <begin position="42"/>
        <end position="57"/>
    </location>
</feature>
<organism evidence="3 4">
    <name type="scientific">Malassezia furfur</name>
    <name type="common">Pityriasis versicolor infection agent</name>
    <name type="synonym">Pityrosporum furfur</name>
    <dbReference type="NCBI Taxonomy" id="55194"/>
    <lineage>
        <taxon>Eukaryota</taxon>
        <taxon>Fungi</taxon>
        <taxon>Dikarya</taxon>
        <taxon>Basidiomycota</taxon>
        <taxon>Ustilaginomycotina</taxon>
        <taxon>Malasseziomycetes</taxon>
        <taxon>Malasseziales</taxon>
        <taxon>Malasseziaceae</taxon>
        <taxon>Malassezia</taxon>
    </lineage>
</organism>
<gene>
    <name evidence="3" type="ORF">GLX27_000212</name>
</gene>
<dbReference type="Pfam" id="PF21936">
    <property type="entry name" value="Pcf11_C"/>
    <property type="match status" value="1"/>
</dbReference>
<dbReference type="Proteomes" id="UP000818624">
    <property type="component" value="Chromosome 1"/>
</dbReference>
<reference evidence="3 4" key="1">
    <citation type="journal article" date="2020" name="Elife">
        <title>Loss of centromere function drives karyotype evolution in closely related Malassezia species.</title>
        <authorList>
            <person name="Sankaranarayanan S.R."/>
            <person name="Ianiri G."/>
            <person name="Coelho M.A."/>
            <person name="Reza M.H."/>
            <person name="Thimmappa B.C."/>
            <person name="Ganguly P."/>
            <person name="Vadnala R.N."/>
            <person name="Sun S."/>
            <person name="Siddharthan R."/>
            <person name="Tellgren-Roth C."/>
            <person name="Dawson T.L."/>
            <person name="Heitman J."/>
            <person name="Sanyal K."/>
        </authorList>
    </citation>
    <scope>NUCLEOTIDE SEQUENCE [LARGE SCALE GENOMIC DNA]</scope>
    <source>
        <strain evidence="3">CBS14141</strain>
    </source>
</reference>
<evidence type="ECO:0000313" key="4">
    <source>
        <dbReference type="Proteomes" id="UP000818624"/>
    </source>
</evidence>
<name>A0ABY8EIW2_MALFU</name>
<feature type="region of interest" description="Disordered" evidence="1">
    <location>
        <begin position="14"/>
        <end position="94"/>
    </location>
</feature>
<evidence type="ECO:0000256" key="1">
    <source>
        <dbReference type="SAM" id="MobiDB-lite"/>
    </source>
</evidence>
<dbReference type="InterPro" id="IPR045154">
    <property type="entry name" value="PCF11-like"/>
</dbReference>
<feature type="region of interest" description="Disordered" evidence="1">
    <location>
        <begin position="281"/>
        <end position="350"/>
    </location>
</feature>
<dbReference type="PANTHER" id="PTHR15921:SF3">
    <property type="entry name" value="PRE-MRNA CLEAVAGE COMPLEX 2 PROTEIN PCF11"/>
    <property type="match status" value="1"/>
</dbReference>
<dbReference type="PANTHER" id="PTHR15921">
    <property type="entry name" value="PRE-MRNA CLEAVAGE COMPLEX II"/>
    <property type="match status" value="1"/>
</dbReference>